<reference evidence="1 2" key="1">
    <citation type="journal article" date="2023" name="Plants (Basel)">
        <title>Bridging the Gap: Combining Genomics and Transcriptomics Approaches to Understand Stylosanthes scabra, an Orphan Legume from the Brazilian Caatinga.</title>
        <authorList>
            <person name="Ferreira-Neto J.R.C."/>
            <person name="da Silva M.D."/>
            <person name="Binneck E."/>
            <person name="de Melo N.F."/>
            <person name="da Silva R.H."/>
            <person name="de Melo A.L.T.M."/>
            <person name="Pandolfi V."/>
            <person name="Bustamante F.O."/>
            <person name="Brasileiro-Vidal A.C."/>
            <person name="Benko-Iseppon A.M."/>
        </authorList>
    </citation>
    <scope>NUCLEOTIDE SEQUENCE [LARGE SCALE GENOMIC DNA]</scope>
    <source>
        <tissue evidence="1">Leaves</tissue>
    </source>
</reference>
<comment type="caution">
    <text evidence="1">The sequence shown here is derived from an EMBL/GenBank/DDBJ whole genome shotgun (WGS) entry which is preliminary data.</text>
</comment>
<protein>
    <submittedName>
        <fullName evidence="1">Uncharacterized protein</fullName>
    </submittedName>
</protein>
<sequence>MCPPEFAIDTWPLVERLIGARQGARDVQEGCLLRWRGRIDRFRWTPYDTAEIQARIPEWMRSQHEVHTSHVRCLRCTR</sequence>
<dbReference type="Proteomes" id="UP001341840">
    <property type="component" value="Unassembled WGS sequence"/>
</dbReference>
<organism evidence="1 2">
    <name type="scientific">Stylosanthes scabra</name>
    <dbReference type="NCBI Taxonomy" id="79078"/>
    <lineage>
        <taxon>Eukaryota</taxon>
        <taxon>Viridiplantae</taxon>
        <taxon>Streptophyta</taxon>
        <taxon>Embryophyta</taxon>
        <taxon>Tracheophyta</taxon>
        <taxon>Spermatophyta</taxon>
        <taxon>Magnoliopsida</taxon>
        <taxon>eudicotyledons</taxon>
        <taxon>Gunneridae</taxon>
        <taxon>Pentapetalae</taxon>
        <taxon>rosids</taxon>
        <taxon>fabids</taxon>
        <taxon>Fabales</taxon>
        <taxon>Fabaceae</taxon>
        <taxon>Papilionoideae</taxon>
        <taxon>50 kb inversion clade</taxon>
        <taxon>dalbergioids sensu lato</taxon>
        <taxon>Dalbergieae</taxon>
        <taxon>Pterocarpus clade</taxon>
        <taxon>Stylosanthes</taxon>
    </lineage>
</organism>
<name>A0ABU6QDE2_9FABA</name>
<evidence type="ECO:0000313" key="1">
    <source>
        <dbReference type="EMBL" id="MED6109610.1"/>
    </source>
</evidence>
<evidence type="ECO:0000313" key="2">
    <source>
        <dbReference type="Proteomes" id="UP001341840"/>
    </source>
</evidence>
<proteinExistence type="predicted"/>
<keyword evidence="2" id="KW-1185">Reference proteome</keyword>
<accession>A0ABU6QDE2</accession>
<dbReference type="EMBL" id="JASCZI010000168">
    <property type="protein sequence ID" value="MED6109610.1"/>
    <property type="molecule type" value="Genomic_DNA"/>
</dbReference>
<gene>
    <name evidence="1" type="ORF">PIB30_035307</name>
</gene>